<feature type="binding site" evidence="14">
    <location>
        <position position="550"/>
    </location>
    <ligand>
        <name>Zn(2+)</name>
        <dbReference type="ChEBI" id="CHEBI:29105"/>
        <note>catalytic</note>
    </ligand>
</feature>
<evidence type="ECO:0000256" key="6">
    <source>
        <dbReference type="ARBA" id="ARBA00022723"/>
    </source>
</evidence>
<dbReference type="InterPro" id="IPR005936">
    <property type="entry name" value="FtsH"/>
</dbReference>
<feature type="region of interest" description="Disordered" evidence="16">
    <location>
        <begin position="656"/>
        <end position="693"/>
    </location>
</feature>
<evidence type="ECO:0000256" key="11">
    <source>
        <dbReference type="ARBA" id="ARBA00022989"/>
    </source>
</evidence>
<evidence type="ECO:0000256" key="15">
    <source>
        <dbReference type="RuleBase" id="RU003651"/>
    </source>
</evidence>
<dbReference type="GO" id="GO:0030163">
    <property type="term" value="P:protein catabolic process"/>
    <property type="evidence" value="ECO:0007669"/>
    <property type="project" value="UniProtKB-UniRule"/>
</dbReference>
<dbReference type="InterPro" id="IPR037219">
    <property type="entry name" value="Peptidase_M41-like"/>
</dbReference>
<comment type="function">
    <text evidence="14">Acts as a processive, ATP-dependent zinc metallopeptidase for both cytoplasmic and membrane proteins. Plays a role in the quality control of integral membrane proteins.</text>
</comment>
<dbReference type="InterPro" id="IPR000642">
    <property type="entry name" value="Peptidase_M41"/>
</dbReference>
<keyword evidence="19" id="KW-1185">Reference proteome</keyword>
<keyword evidence="9 14" id="KW-0862">Zinc</keyword>
<dbReference type="FunFam" id="3.40.50.300:FF:000001">
    <property type="entry name" value="ATP-dependent zinc metalloprotease FtsH"/>
    <property type="match status" value="1"/>
</dbReference>
<feature type="transmembrane region" description="Helical" evidence="14">
    <location>
        <begin position="153"/>
        <end position="174"/>
    </location>
</feature>
<evidence type="ECO:0000256" key="8">
    <source>
        <dbReference type="ARBA" id="ARBA00022801"/>
    </source>
</evidence>
<feature type="domain" description="AAA+ ATPase" evidence="17">
    <location>
        <begin position="244"/>
        <end position="383"/>
    </location>
</feature>
<accession>A0A5B8V864</accession>
<dbReference type="PANTHER" id="PTHR43655">
    <property type="entry name" value="ATP-DEPENDENT PROTEASE"/>
    <property type="match status" value="1"/>
</dbReference>
<keyword evidence="10 14" id="KW-0067">ATP-binding</keyword>
<evidence type="ECO:0000313" key="19">
    <source>
        <dbReference type="Proteomes" id="UP000321533"/>
    </source>
</evidence>
<dbReference type="InterPro" id="IPR003959">
    <property type="entry name" value="ATPase_AAA_core"/>
</dbReference>
<comment type="similarity">
    <text evidence="15">Belongs to the AAA ATPase family.</text>
</comment>
<feature type="binding site" evidence="14">
    <location>
        <begin position="252"/>
        <end position="259"/>
    </location>
    <ligand>
        <name>ATP</name>
        <dbReference type="ChEBI" id="CHEBI:30616"/>
    </ligand>
</feature>
<dbReference type="InterPro" id="IPR041569">
    <property type="entry name" value="AAA_lid_3"/>
</dbReference>
<comment type="subcellular location">
    <subcellularLocation>
        <location evidence="14">Cell membrane</location>
        <topology evidence="14">Multi-pass membrane protein</topology>
        <orientation evidence="14">Cytoplasmic side</orientation>
    </subcellularLocation>
    <subcellularLocation>
        <location evidence="1">Membrane</location>
        <topology evidence="1">Multi-pass membrane protein</topology>
    </subcellularLocation>
</comment>
<evidence type="ECO:0000259" key="17">
    <source>
        <dbReference type="SMART" id="SM00382"/>
    </source>
</evidence>
<dbReference type="OrthoDB" id="9809379at2"/>
<evidence type="ECO:0000256" key="12">
    <source>
        <dbReference type="ARBA" id="ARBA00023049"/>
    </source>
</evidence>
<feature type="transmembrane region" description="Helical" evidence="14">
    <location>
        <begin position="28"/>
        <end position="47"/>
    </location>
</feature>
<evidence type="ECO:0000256" key="5">
    <source>
        <dbReference type="ARBA" id="ARBA00022692"/>
    </source>
</evidence>
<keyword evidence="5 14" id="KW-0812">Transmembrane</keyword>
<evidence type="ECO:0000256" key="9">
    <source>
        <dbReference type="ARBA" id="ARBA00022833"/>
    </source>
</evidence>
<comment type="similarity">
    <text evidence="14">In the central section; belongs to the AAA ATPase family.</text>
</comment>
<evidence type="ECO:0000256" key="14">
    <source>
        <dbReference type="HAMAP-Rule" id="MF_01458"/>
    </source>
</evidence>
<evidence type="ECO:0000256" key="10">
    <source>
        <dbReference type="ARBA" id="ARBA00022840"/>
    </source>
</evidence>
<dbReference type="InterPro" id="IPR050928">
    <property type="entry name" value="ATP-dep_Zn_Metalloprotease"/>
</dbReference>
<dbReference type="RefSeq" id="WP_147189484.1">
    <property type="nucleotide sequence ID" value="NZ_CP042435.1"/>
</dbReference>
<evidence type="ECO:0000256" key="16">
    <source>
        <dbReference type="SAM" id="MobiDB-lite"/>
    </source>
</evidence>
<feature type="compositionally biased region" description="Basic and acidic residues" evidence="16">
    <location>
        <begin position="656"/>
        <end position="668"/>
    </location>
</feature>
<dbReference type="SUPFAM" id="SSF52540">
    <property type="entry name" value="P-loop containing nucleoside triphosphate hydrolases"/>
    <property type="match status" value="1"/>
</dbReference>
<dbReference type="HAMAP" id="MF_01458">
    <property type="entry name" value="FtsH"/>
    <property type="match status" value="1"/>
</dbReference>
<comment type="similarity">
    <text evidence="3">In the N-terminal section; belongs to the AAA ATPase family.</text>
</comment>
<dbReference type="KEGG" id="pgin:FRZ67_10375"/>
<dbReference type="SUPFAM" id="SSF140990">
    <property type="entry name" value="FtsH protease domain-like"/>
    <property type="match status" value="1"/>
</dbReference>
<feature type="active site" evidence="14">
    <location>
        <position position="475"/>
    </location>
</feature>
<dbReference type="Gene3D" id="1.10.8.60">
    <property type="match status" value="1"/>
</dbReference>
<evidence type="ECO:0000313" key="18">
    <source>
        <dbReference type="EMBL" id="QEC67677.1"/>
    </source>
</evidence>
<dbReference type="Pfam" id="PF01434">
    <property type="entry name" value="Peptidase_M41"/>
    <property type="match status" value="1"/>
</dbReference>
<dbReference type="GO" id="GO:0006508">
    <property type="term" value="P:proteolysis"/>
    <property type="evidence" value="ECO:0007669"/>
    <property type="project" value="UniProtKB-KW"/>
</dbReference>
<dbReference type="InterPro" id="IPR003960">
    <property type="entry name" value="ATPase_AAA_CS"/>
</dbReference>
<dbReference type="Proteomes" id="UP000321533">
    <property type="component" value="Chromosome"/>
</dbReference>
<dbReference type="EMBL" id="CP042435">
    <property type="protein sequence ID" value="QEC67677.1"/>
    <property type="molecule type" value="Genomic_DNA"/>
</dbReference>
<sequence>MAQEDNKQKPGFPIRGNDDRGSKKPPRFSIYWVYALIAVILLGYQFFNPFNTVDSGSVSPLAFKDTMLAKGDVEKIDLVKNKEIVRIYIYSDSLKKPYYQDKLKKAVPASNTSPLFEFQVTDWESFNSDLNNFYKENPTVKQVPTKTINEGEWLGPVAQTILTVLFFIGLWVLLMRKVGGPAGGGGAGGIFSIGKSKAQLFDKGTKVNITFADVAGLDEAKVEVMEIVDFLKSPKKYTALGGKIPKGALLIGPPGTGKTLLAKAMAGEAQVPFFSLSGSDFVEMFVGVGASRVRDLFKQAREKAPCIIFIDEIDAIGRARGRNAIMSNDERENTLNQLLVEMDGFAGDAGIIILAATNRPDVLDSALLRPGRFDRQISIDKPDVKGREAIFKVHLKPIKISQTLDIHKLAEQTPGFAGADIANVCNEAALIAARKGKDAVDMSDFQDAIDRVIGGLEKKNKIILPEEKEIIAYHEAGHAICGWFLEHAYPLLKVTIVPRGTAALGYAQYTPKEQYLYNTDQLIDQICMTLGGRASEEIFFHKISTGASNDLQQITRMAYSMITVYGMNEKVGNVSFYDPTQENTFTKPYSEETGKLIDEEVRKLIDSAYERTKALLTERRVEVEKLAQELLKKEVLFQSDVEALIGKRPFEEKKLLDVDKNGTEEHHSGKGAVSEGVPPYDSGVSVPPMKAEG</sequence>
<dbReference type="Pfam" id="PF17862">
    <property type="entry name" value="AAA_lid_3"/>
    <property type="match status" value="1"/>
</dbReference>
<dbReference type="GO" id="GO:0004176">
    <property type="term" value="F:ATP-dependent peptidase activity"/>
    <property type="evidence" value="ECO:0007669"/>
    <property type="project" value="InterPro"/>
</dbReference>
<proteinExistence type="inferred from homology"/>
<evidence type="ECO:0000256" key="7">
    <source>
        <dbReference type="ARBA" id="ARBA00022741"/>
    </source>
</evidence>
<keyword evidence="14" id="KW-1003">Cell membrane</keyword>
<feature type="region of interest" description="Disordered" evidence="16">
    <location>
        <begin position="1"/>
        <end position="22"/>
    </location>
</feature>
<dbReference type="GO" id="GO:0008270">
    <property type="term" value="F:zinc ion binding"/>
    <property type="evidence" value="ECO:0007669"/>
    <property type="project" value="UniProtKB-UniRule"/>
</dbReference>
<dbReference type="InterPro" id="IPR027417">
    <property type="entry name" value="P-loop_NTPase"/>
</dbReference>
<keyword evidence="12 14" id="KW-0482">Metalloprotease</keyword>
<feature type="binding site" evidence="14">
    <location>
        <position position="474"/>
    </location>
    <ligand>
        <name>Zn(2+)</name>
        <dbReference type="ChEBI" id="CHEBI:29105"/>
        <note>catalytic</note>
    </ligand>
</feature>
<dbReference type="EC" id="3.4.24.-" evidence="14"/>
<dbReference type="Gene3D" id="1.20.58.760">
    <property type="entry name" value="Peptidase M41"/>
    <property type="match status" value="1"/>
</dbReference>
<dbReference type="GO" id="GO:0005886">
    <property type="term" value="C:plasma membrane"/>
    <property type="evidence" value="ECO:0007669"/>
    <property type="project" value="UniProtKB-SubCell"/>
</dbReference>
<evidence type="ECO:0000256" key="3">
    <source>
        <dbReference type="ARBA" id="ARBA00010550"/>
    </source>
</evidence>
<dbReference type="Pfam" id="PF00004">
    <property type="entry name" value="AAA"/>
    <property type="match status" value="1"/>
</dbReference>
<dbReference type="PROSITE" id="PS00674">
    <property type="entry name" value="AAA"/>
    <property type="match status" value="1"/>
</dbReference>
<evidence type="ECO:0000256" key="13">
    <source>
        <dbReference type="ARBA" id="ARBA00023136"/>
    </source>
</evidence>
<keyword evidence="4 14" id="KW-0645">Protease</keyword>
<reference evidence="18 19" key="1">
    <citation type="journal article" date="2016" name="Int. J. Syst. Evol. Microbiol.">
        <title>Panacibacter ginsenosidivorans gen. nov., sp. nov., with ginsenoside converting activity isolated from soil of a ginseng field.</title>
        <authorList>
            <person name="Siddiqi M.Z."/>
            <person name="Muhammad Shafi S."/>
            <person name="Choi K.D."/>
            <person name="Im W.T."/>
        </authorList>
    </citation>
    <scope>NUCLEOTIDE SEQUENCE [LARGE SCALE GENOMIC DNA]</scope>
    <source>
        <strain evidence="18 19">Gsoil1550</strain>
    </source>
</reference>
<evidence type="ECO:0000256" key="1">
    <source>
        <dbReference type="ARBA" id="ARBA00004141"/>
    </source>
</evidence>
<dbReference type="SMART" id="SM00382">
    <property type="entry name" value="AAA"/>
    <property type="match status" value="1"/>
</dbReference>
<keyword evidence="6 14" id="KW-0479">Metal-binding</keyword>
<feature type="binding site" evidence="14">
    <location>
        <position position="478"/>
    </location>
    <ligand>
        <name>Zn(2+)</name>
        <dbReference type="ChEBI" id="CHEBI:29105"/>
        <note>catalytic</note>
    </ligand>
</feature>
<dbReference type="GO" id="GO:0005524">
    <property type="term" value="F:ATP binding"/>
    <property type="evidence" value="ECO:0007669"/>
    <property type="project" value="UniProtKB-UniRule"/>
</dbReference>
<evidence type="ECO:0000256" key="2">
    <source>
        <dbReference type="ARBA" id="ARBA00010044"/>
    </source>
</evidence>
<dbReference type="FunFam" id="1.20.58.760:FF:000003">
    <property type="entry name" value="AFG3-like AAA ATPase 2"/>
    <property type="match status" value="1"/>
</dbReference>
<keyword evidence="13 14" id="KW-0472">Membrane</keyword>
<protein>
    <recommendedName>
        <fullName evidence="14">ATP-dependent zinc metalloprotease FtsH</fullName>
        <ecNumber evidence="14">3.4.24.-</ecNumber>
    </recommendedName>
</protein>
<dbReference type="Gene3D" id="3.40.1690.20">
    <property type="match status" value="1"/>
</dbReference>
<dbReference type="FunFam" id="1.10.8.60:FF:000019">
    <property type="entry name" value="AFG3-like AAA ATPase 2"/>
    <property type="match status" value="1"/>
</dbReference>
<comment type="cofactor">
    <cofactor evidence="14">
        <name>Zn(2+)</name>
        <dbReference type="ChEBI" id="CHEBI:29105"/>
    </cofactor>
    <text evidence="14">Binds 1 zinc ion per subunit.</text>
</comment>
<dbReference type="AlphaFoldDB" id="A0A5B8V864"/>
<dbReference type="GO" id="GO:0016887">
    <property type="term" value="F:ATP hydrolysis activity"/>
    <property type="evidence" value="ECO:0007669"/>
    <property type="project" value="UniProtKB-UniRule"/>
</dbReference>
<dbReference type="Gene3D" id="3.40.50.300">
    <property type="entry name" value="P-loop containing nucleotide triphosphate hydrolases"/>
    <property type="match status" value="1"/>
</dbReference>
<name>A0A5B8V864_9BACT</name>
<dbReference type="CDD" id="cd19501">
    <property type="entry name" value="RecA-like_FtsH"/>
    <property type="match status" value="1"/>
</dbReference>
<keyword evidence="7 14" id="KW-0547">Nucleotide-binding</keyword>
<keyword evidence="11 14" id="KW-1133">Transmembrane helix</keyword>
<evidence type="ECO:0000256" key="4">
    <source>
        <dbReference type="ARBA" id="ARBA00022670"/>
    </source>
</evidence>
<comment type="similarity">
    <text evidence="2 14">In the C-terminal section; belongs to the peptidase M41 family.</text>
</comment>
<dbReference type="GO" id="GO:0004222">
    <property type="term" value="F:metalloendopeptidase activity"/>
    <property type="evidence" value="ECO:0007669"/>
    <property type="project" value="InterPro"/>
</dbReference>
<dbReference type="PANTHER" id="PTHR43655:SF2">
    <property type="entry name" value="AFG3 LIKE MATRIX AAA PEPTIDASE SUBUNIT 2, ISOFORM A"/>
    <property type="match status" value="1"/>
</dbReference>
<dbReference type="InterPro" id="IPR003593">
    <property type="entry name" value="AAA+_ATPase"/>
</dbReference>
<comment type="subunit">
    <text evidence="14">Homohexamer.</text>
</comment>
<dbReference type="NCBIfam" id="TIGR01241">
    <property type="entry name" value="FtsH_fam"/>
    <property type="match status" value="1"/>
</dbReference>
<keyword evidence="8 14" id="KW-0378">Hydrolase</keyword>
<organism evidence="18 19">
    <name type="scientific">Panacibacter ginsenosidivorans</name>
    <dbReference type="NCBI Taxonomy" id="1813871"/>
    <lineage>
        <taxon>Bacteria</taxon>
        <taxon>Pseudomonadati</taxon>
        <taxon>Bacteroidota</taxon>
        <taxon>Chitinophagia</taxon>
        <taxon>Chitinophagales</taxon>
        <taxon>Chitinophagaceae</taxon>
        <taxon>Panacibacter</taxon>
    </lineage>
</organism>
<gene>
    <name evidence="18" type="primary">hflB</name>
    <name evidence="14" type="synonym">ftsH</name>
    <name evidence="18" type="ORF">FRZ67_10375</name>
</gene>